<keyword evidence="6" id="KW-0862">Zinc</keyword>
<proteinExistence type="inferred from homology"/>
<keyword evidence="5" id="KW-0479">Metal-binding</keyword>
<keyword evidence="7" id="KW-0413">Isomerase</keyword>
<dbReference type="PATRIC" id="fig|1191523.3.peg.29"/>
<evidence type="ECO:0000256" key="6">
    <source>
        <dbReference type="ARBA" id="ARBA00022833"/>
    </source>
</evidence>
<dbReference type="KEGG" id="mro:MROS_0029"/>
<reference evidence="10 11" key="1">
    <citation type="journal article" date="2013" name="PLoS ONE">
        <title>Genomic analysis of Melioribacter roseus, facultatively anaerobic organotrophic bacterium representing a novel deep lineage within Bacteriodetes/Chlorobi group.</title>
        <authorList>
            <person name="Kadnikov V.V."/>
            <person name="Mardanov A.V."/>
            <person name="Podosokorskaya O.A."/>
            <person name="Gavrilov S.N."/>
            <person name="Kublanov I.V."/>
            <person name="Beletsky A.V."/>
            <person name="Bonch-Osmolovskaya E.A."/>
            <person name="Ravin N.V."/>
        </authorList>
    </citation>
    <scope>NUCLEOTIDE SEQUENCE [LARGE SCALE GENOMIC DNA]</scope>
    <source>
        <strain evidence="11">JCM 17771 / P3M-2</strain>
    </source>
</reference>
<dbReference type="RefSeq" id="WP_014854710.1">
    <property type="nucleotide sequence ID" value="NC_018178.1"/>
</dbReference>
<dbReference type="OrthoDB" id="9786287at2"/>
<keyword evidence="11" id="KW-1185">Reference proteome</keyword>
<evidence type="ECO:0000313" key="11">
    <source>
        <dbReference type="Proteomes" id="UP000009011"/>
    </source>
</evidence>
<dbReference type="EC" id="5.1.3.4" evidence="4"/>
<accession>I6ZW18</accession>
<evidence type="ECO:0000256" key="5">
    <source>
        <dbReference type="ARBA" id="ARBA00022723"/>
    </source>
</evidence>
<dbReference type="Gene3D" id="3.40.225.10">
    <property type="entry name" value="Class II aldolase/adducin N-terminal domain"/>
    <property type="match status" value="1"/>
</dbReference>
<comment type="similarity">
    <text evidence="3">Belongs to the aldolase class II family. AraD/FucA subfamily.</text>
</comment>
<evidence type="ECO:0000313" key="10">
    <source>
        <dbReference type="EMBL" id="AFN73273.1"/>
    </source>
</evidence>
<dbReference type="PANTHER" id="PTHR22789:SF8">
    <property type="entry name" value="L-RIBULOSE-5-PHOSPHATE 4-EPIMERASE SGBE"/>
    <property type="match status" value="1"/>
</dbReference>
<comment type="catalytic activity">
    <reaction evidence="1">
        <text>L-ribulose 5-phosphate = D-xylulose 5-phosphate</text>
        <dbReference type="Rhea" id="RHEA:22368"/>
        <dbReference type="ChEBI" id="CHEBI:57737"/>
        <dbReference type="ChEBI" id="CHEBI:58226"/>
        <dbReference type="EC" id="5.1.3.4"/>
    </reaction>
</comment>
<dbReference type="EMBL" id="CP003557">
    <property type="protein sequence ID" value="AFN73273.1"/>
    <property type="molecule type" value="Genomic_DNA"/>
</dbReference>
<evidence type="ECO:0000256" key="4">
    <source>
        <dbReference type="ARBA" id="ARBA00013186"/>
    </source>
</evidence>
<dbReference type="GO" id="GO:0046872">
    <property type="term" value="F:metal ion binding"/>
    <property type="evidence" value="ECO:0007669"/>
    <property type="project" value="UniProtKB-KW"/>
</dbReference>
<evidence type="ECO:0000259" key="9">
    <source>
        <dbReference type="SMART" id="SM01007"/>
    </source>
</evidence>
<evidence type="ECO:0000256" key="3">
    <source>
        <dbReference type="ARBA" id="ARBA00010037"/>
    </source>
</evidence>
<evidence type="ECO:0000256" key="1">
    <source>
        <dbReference type="ARBA" id="ARBA00001726"/>
    </source>
</evidence>
<dbReference type="InterPro" id="IPR001303">
    <property type="entry name" value="Aldolase_II/adducin_N"/>
</dbReference>
<dbReference type="InterPro" id="IPR050197">
    <property type="entry name" value="Aldolase_class_II_sugar_metab"/>
</dbReference>
<evidence type="ECO:0000256" key="7">
    <source>
        <dbReference type="ARBA" id="ARBA00023235"/>
    </source>
</evidence>
<dbReference type="GO" id="GO:0008742">
    <property type="term" value="F:L-ribulose-phosphate 4-epimerase activity"/>
    <property type="evidence" value="ECO:0007669"/>
    <property type="project" value="UniProtKB-EC"/>
</dbReference>
<dbReference type="InterPro" id="IPR036409">
    <property type="entry name" value="Aldolase_II/adducin_N_sf"/>
</dbReference>
<organism evidence="10 11">
    <name type="scientific">Melioribacter roseus (strain DSM 23840 / JCM 17771 / VKM B-2668 / P3M-2)</name>
    <dbReference type="NCBI Taxonomy" id="1191523"/>
    <lineage>
        <taxon>Bacteria</taxon>
        <taxon>Pseudomonadati</taxon>
        <taxon>Ignavibacteriota</taxon>
        <taxon>Ignavibacteria</taxon>
        <taxon>Ignavibacteriales</taxon>
        <taxon>Melioribacteraceae</taxon>
        <taxon>Melioribacter</taxon>
    </lineage>
</organism>
<dbReference type="STRING" id="1191523.MROS_0029"/>
<comment type="cofactor">
    <cofactor evidence="2">
        <name>Zn(2+)</name>
        <dbReference type="ChEBI" id="CHEBI:29105"/>
    </cofactor>
</comment>
<dbReference type="NCBIfam" id="NF009003">
    <property type="entry name" value="PRK12348.1"/>
    <property type="match status" value="1"/>
</dbReference>
<gene>
    <name evidence="10" type="ordered locus">MROS_0029</name>
</gene>
<dbReference type="GO" id="GO:0005829">
    <property type="term" value="C:cytosol"/>
    <property type="evidence" value="ECO:0007669"/>
    <property type="project" value="TreeGrafter"/>
</dbReference>
<evidence type="ECO:0000256" key="8">
    <source>
        <dbReference type="ARBA" id="ARBA00023277"/>
    </source>
</evidence>
<dbReference type="SMART" id="SM01007">
    <property type="entry name" value="Aldolase_II"/>
    <property type="match status" value="1"/>
</dbReference>
<dbReference type="Pfam" id="PF00596">
    <property type="entry name" value="Aldolase_II"/>
    <property type="match status" value="1"/>
</dbReference>
<dbReference type="AlphaFoldDB" id="I6ZW18"/>
<sequence>MLENLKRDVFDANLRLVEYNLIISTWGNVSGIDRDKNLVVIKPSGVDYDEMTADDMVVVDMNGNVVEGELKPSSDTPTHIELYKAFPGINGITHSHSTYATVFAQALMEIPCLGTTHADNFYGSVPLTRFLTEEEVMSDYEKNTGLVIIERLAGMQIESAPGILVAGHGPFCWGKSPAESVEKNLILEKIAEIAFKTLSLNKDVQNLPDYILNKHFMRKHGPNSYYGQMKQQGEK</sequence>
<evidence type="ECO:0000256" key="2">
    <source>
        <dbReference type="ARBA" id="ARBA00001947"/>
    </source>
</evidence>
<protein>
    <recommendedName>
        <fullName evidence="4">L-ribulose-5-phosphate 4-epimerase</fullName>
        <ecNumber evidence="4">5.1.3.4</ecNumber>
    </recommendedName>
</protein>
<dbReference type="HOGENOM" id="CLU_006033_5_0_10"/>
<keyword evidence="8" id="KW-0119">Carbohydrate metabolism</keyword>
<dbReference type="GO" id="GO:0016832">
    <property type="term" value="F:aldehyde-lyase activity"/>
    <property type="evidence" value="ECO:0007669"/>
    <property type="project" value="TreeGrafter"/>
</dbReference>
<name>I6ZW18_MELRP</name>
<dbReference type="Proteomes" id="UP000009011">
    <property type="component" value="Chromosome"/>
</dbReference>
<dbReference type="SUPFAM" id="SSF53639">
    <property type="entry name" value="AraD/HMP-PK domain-like"/>
    <property type="match status" value="1"/>
</dbReference>
<dbReference type="PANTHER" id="PTHR22789">
    <property type="entry name" value="FUCULOSE PHOSPHATE ALDOLASE"/>
    <property type="match status" value="1"/>
</dbReference>
<dbReference type="GO" id="GO:0019323">
    <property type="term" value="P:pentose catabolic process"/>
    <property type="evidence" value="ECO:0007669"/>
    <property type="project" value="TreeGrafter"/>
</dbReference>
<dbReference type="FunFam" id="3.40.225.10:FF:000001">
    <property type="entry name" value="L-ribulose-5-phosphate 4-epimerase UlaF"/>
    <property type="match status" value="1"/>
</dbReference>
<feature type="domain" description="Class II aldolase/adducin N-terminal" evidence="9">
    <location>
        <begin position="7"/>
        <end position="195"/>
    </location>
</feature>
<dbReference type="NCBIfam" id="NF006047">
    <property type="entry name" value="PRK08193.1"/>
    <property type="match status" value="1"/>
</dbReference>
<dbReference type="eggNOG" id="COG0235">
    <property type="taxonomic scope" value="Bacteria"/>
</dbReference>